<organism evidence="1 2">
    <name type="scientific">Trinickia soli</name>
    <dbReference type="NCBI Taxonomy" id="380675"/>
    <lineage>
        <taxon>Bacteria</taxon>
        <taxon>Pseudomonadati</taxon>
        <taxon>Pseudomonadota</taxon>
        <taxon>Betaproteobacteria</taxon>
        <taxon>Burkholderiales</taxon>
        <taxon>Burkholderiaceae</taxon>
        <taxon>Trinickia</taxon>
    </lineage>
</organism>
<reference evidence="1 2" key="1">
    <citation type="submission" date="2018-01" db="EMBL/GenBank/DDBJ databases">
        <title>Whole genome analyses suggest that Burkholderia sensu lato contains two further novel genera in the rhizoxinica-symbiotica group Mycetohabitans gen. nov., and Trinickia gen. nov.: implications for the evolution of diazotrophy and nodulation in the Burkholderiaceae.</title>
        <authorList>
            <person name="Estrada-de los Santos P."/>
            <person name="Palmer M."/>
            <person name="Chavez-Ramirez B."/>
            <person name="Beukes C."/>
            <person name="Steenkamp E.T."/>
            <person name="Hirsch A.M."/>
            <person name="Manyaka P."/>
            <person name="Maluk M."/>
            <person name="Lafos M."/>
            <person name="Crook M."/>
            <person name="Gross E."/>
            <person name="Simon M.F."/>
            <person name="Bueno dos Reis Junior F."/>
            <person name="Poole P.S."/>
            <person name="Venter S.N."/>
            <person name="James E.K."/>
        </authorList>
    </citation>
    <scope>NUCLEOTIDE SEQUENCE [LARGE SCALE GENOMIC DNA]</scope>
    <source>
        <strain evidence="1 2">GP25-8</strain>
    </source>
</reference>
<name>A0A2N7VHH4_9BURK</name>
<dbReference type="EMBL" id="PNYB01000034">
    <property type="protein sequence ID" value="PMS16603.1"/>
    <property type="molecule type" value="Genomic_DNA"/>
</dbReference>
<keyword evidence="2" id="KW-1185">Reference proteome</keyword>
<comment type="caution">
    <text evidence="1">The sequence shown here is derived from an EMBL/GenBank/DDBJ whole genome shotgun (WGS) entry which is preliminary data.</text>
</comment>
<evidence type="ECO:0000313" key="2">
    <source>
        <dbReference type="Proteomes" id="UP000235347"/>
    </source>
</evidence>
<proteinExistence type="predicted"/>
<accession>A0A2N7VHH4</accession>
<gene>
    <name evidence="1" type="ORF">C0Z19_25700</name>
</gene>
<evidence type="ECO:0000313" key="1">
    <source>
        <dbReference type="EMBL" id="PMS16603.1"/>
    </source>
</evidence>
<evidence type="ECO:0008006" key="3">
    <source>
        <dbReference type="Google" id="ProtNLM"/>
    </source>
</evidence>
<dbReference type="AlphaFoldDB" id="A0A2N7VHH4"/>
<sequence>MIAVDDERMHLRVWEVLPWVVNGTADANELRRVNEHLRGCALCLSEFSRQRDLCLTMNGREPQVPRVEHGLARLLQRIGDVEGDTQAHPAQARRPQAAANARSRVAMTLAYGVAALVLLQSGARAVLDERQRAGPAAVYRTLSEPVASPDRAAIRLVVDERMSVRELQTLLVSRNLQIVAGPDARGVYSLAPLDPKASFDADAAALRTAPGVRFAEPIAQTPSGQ</sequence>
<dbReference type="Proteomes" id="UP000235347">
    <property type="component" value="Unassembled WGS sequence"/>
</dbReference>
<protein>
    <recommendedName>
        <fullName evidence="3">Zinc-finger domain-containing protein</fullName>
    </recommendedName>
</protein>